<accession>A0A5S9P7F2</accession>
<reference evidence="4 5" key="1">
    <citation type="submission" date="2019-11" db="EMBL/GenBank/DDBJ databases">
        <authorList>
            <person name="Holert J."/>
        </authorList>
    </citation>
    <scope>NUCLEOTIDE SEQUENCE [LARGE SCALE GENOMIC DNA]</scope>
    <source>
        <strain evidence="3">BC3_2A</strain>
        <strain evidence="2">SB11_1A</strain>
    </source>
</reference>
<dbReference type="OrthoDB" id="5727512at2"/>
<evidence type="ECO:0000256" key="1">
    <source>
        <dbReference type="SAM" id="MobiDB-lite"/>
    </source>
</evidence>
<evidence type="ECO:0000313" key="2">
    <source>
        <dbReference type="EMBL" id="CAA0092051.1"/>
    </source>
</evidence>
<feature type="region of interest" description="Disordered" evidence="1">
    <location>
        <begin position="99"/>
        <end position="124"/>
    </location>
</feature>
<feature type="compositionally biased region" description="Low complexity" evidence="1">
    <location>
        <begin position="72"/>
        <end position="82"/>
    </location>
</feature>
<evidence type="ECO:0000313" key="5">
    <source>
        <dbReference type="Proteomes" id="UP000439591"/>
    </source>
</evidence>
<gene>
    <name evidence="2" type="ORF">IHBHHGIJ_02240</name>
    <name evidence="3" type="ORF">KFEGEMFD_01842</name>
</gene>
<dbReference type="EMBL" id="CACSIM010000002">
    <property type="protein sequence ID" value="CAA0099385.1"/>
    <property type="molecule type" value="Genomic_DNA"/>
</dbReference>
<feature type="region of interest" description="Disordered" evidence="1">
    <location>
        <begin position="65"/>
        <end position="84"/>
    </location>
</feature>
<dbReference type="AlphaFoldDB" id="A0A5S9P7F2"/>
<dbReference type="Proteomes" id="UP000439591">
    <property type="component" value="Unassembled WGS sequence"/>
</dbReference>
<protein>
    <submittedName>
        <fullName evidence="3">Uncharacterized protein</fullName>
    </submittedName>
</protein>
<keyword evidence="4" id="KW-1185">Reference proteome</keyword>
<proteinExistence type="predicted"/>
<feature type="compositionally biased region" description="Low complexity" evidence="1">
    <location>
        <begin position="106"/>
        <end position="115"/>
    </location>
</feature>
<evidence type="ECO:0000313" key="3">
    <source>
        <dbReference type="EMBL" id="CAA0099385.1"/>
    </source>
</evidence>
<name>A0A5S9P7F2_9GAMM</name>
<sequence length="278" mass="29907">MNEALRLDYLQAMGVDSYVPRFLLEGAASSPLCDLGLPLADDEGIGLNDSTNIGDIDNEYQRQSAYQDGEGSEPISPSGSGESRSRIAIDLEGLDVTGKPSRQAINSKKNNNNNNESDAESLGPQLNPSFQVDIVGTGIGLLFVVDATLAPLAPAEKRLLANIATAVKSYHQVETPLSFSSDHFRWPVAKNFGLPQGEAAAKDALLGNIMAHAERQHAQYVVVFGEEIYPYFDHAMLSSASLTVIPSSMPSEMINNGGLKAALWQQLRGCKLTIQDTE</sequence>
<evidence type="ECO:0000313" key="4">
    <source>
        <dbReference type="Proteomes" id="UP000435877"/>
    </source>
</evidence>
<dbReference type="EMBL" id="CACSIK010000001">
    <property type="protein sequence ID" value="CAA0092051.1"/>
    <property type="molecule type" value="Genomic_DNA"/>
</dbReference>
<dbReference type="RefSeq" id="WP_159268810.1">
    <property type="nucleotide sequence ID" value="NZ_CACSIK010000001.1"/>
</dbReference>
<organism evidence="3 5">
    <name type="scientific">Zhongshania aliphaticivorans</name>
    <dbReference type="NCBI Taxonomy" id="1470434"/>
    <lineage>
        <taxon>Bacteria</taxon>
        <taxon>Pseudomonadati</taxon>
        <taxon>Pseudomonadota</taxon>
        <taxon>Gammaproteobacteria</taxon>
        <taxon>Cellvibrionales</taxon>
        <taxon>Spongiibacteraceae</taxon>
        <taxon>Zhongshania</taxon>
    </lineage>
</organism>
<dbReference type="Proteomes" id="UP000435877">
    <property type="component" value="Unassembled WGS sequence"/>
</dbReference>